<evidence type="ECO:0000313" key="2">
    <source>
        <dbReference type="Proteomes" id="UP000184096"/>
    </source>
</evidence>
<sequence>MKRRQFITLISGAATAWPVAARAQQQPTPLKPMILKPMPVVGYLFAGSPEQSTNLLSAFRKGLNEAGYIEGQNVTIEYRWAHADDSRLPELVADLVRQRVTVIVTPGSTPAALAAKTATTTIPIVFGIGLDPVRVGLVDSLNRPGGNVTGVSYIQTELTEKRLGLLHELLPKAARFAVLVNSSNPSTEPVAKEAQAGAVVIGGQVEVFTTATNRDIDAIFARLAENPADALLVNADPLFFTRRVQLVALAARHALPTMYPNREYVEIGGLMSYGPKLTDQFGQVGVYVGRILKGEKPADLPVMLPTDLEFVINLQTAKVIGLTVPPNLLARADEVIE</sequence>
<organism evidence="1 2">
    <name type="scientific">Bradyrhizobium erythrophlei</name>
    <dbReference type="NCBI Taxonomy" id="1437360"/>
    <lineage>
        <taxon>Bacteria</taxon>
        <taxon>Pseudomonadati</taxon>
        <taxon>Pseudomonadota</taxon>
        <taxon>Alphaproteobacteria</taxon>
        <taxon>Hyphomicrobiales</taxon>
        <taxon>Nitrobacteraceae</taxon>
        <taxon>Bradyrhizobium</taxon>
    </lineage>
</organism>
<dbReference type="InterPro" id="IPR007487">
    <property type="entry name" value="ABC_transpt-TYRBP-like"/>
</dbReference>
<dbReference type="RefSeq" id="WP_072819551.1">
    <property type="nucleotide sequence ID" value="NZ_LT670849.1"/>
</dbReference>
<accession>A0A1M7U4V9</accession>
<dbReference type="PANTHER" id="PTHR35271">
    <property type="entry name" value="ABC TRANSPORTER, SUBSTRATE-BINDING LIPOPROTEIN-RELATED"/>
    <property type="match status" value="1"/>
</dbReference>
<dbReference type="EMBL" id="LT670849">
    <property type="protein sequence ID" value="SHN77965.1"/>
    <property type="molecule type" value="Genomic_DNA"/>
</dbReference>
<protein>
    <submittedName>
        <fullName evidence="1">Putative ABC transport system substrate-binding protein</fullName>
    </submittedName>
</protein>
<dbReference type="PANTHER" id="PTHR35271:SF1">
    <property type="entry name" value="ABC TRANSPORTER, SUBSTRATE-BINDING LIPOPROTEIN"/>
    <property type="match status" value="1"/>
</dbReference>
<proteinExistence type="predicted"/>
<dbReference type="OrthoDB" id="7342842at2"/>
<dbReference type="AlphaFoldDB" id="A0A1M7U4V9"/>
<dbReference type="SUPFAM" id="SSF53822">
    <property type="entry name" value="Periplasmic binding protein-like I"/>
    <property type="match status" value="1"/>
</dbReference>
<dbReference type="InterPro" id="IPR028082">
    <property type="entry name" value="Peripla_BP_I"/>
</dbReference>
<dbReference type="Gene3D" id="3.40.50.2300">
    <property type="match status" value="2"/>
</dbReference>
<reference evidence="2" key="1">
    <citation type="submission" date="2016-11" db="EMBL/GenBank/DDBJ databases">
        <authorList>
            <person name="Varghese N."/>
            <person name="Submissions S."/>
        </authorList>
    </citation>
    <scope>NUCLEOTIDE SEQUENCE [LARGE SCALE GENOMIC DNA]</scope>
    <source>
        <strain evidence="2">GAS401</strain>
    </source>
</reference>
<dbReference type="Pfam" id="PF04392">
    <property type="entry name" value="ABC_sub_bind"/>
    <property type="match status" value="1"/>
</dbReference>
<dbReference type="Proteomes" id="UP000184096">
    <property type="component" value="Chromosome I"/>
</dbReference>
<evidence type="ECO:0000313" key="1">
    <source>
        <dbReference type="EMBL" id="SHN77965.1"/>
    </source>
</evidence>
<dbReference type="CDD" id="cd06325">
    <property type="entry name" value="PBP1_ABC_unchar_transporter"/>
    <property type="match status" value="1"/>
</dbReference>
<keyword evidence="2" id="KW-1185">Reference proteome</keyword>
<gene>
    <name evidence="1" type="ORF">SAMN05444170_3541</name>
</gene>
<name>A0A1M7U4V9_9BRAD</name>